<keyword evidence="2" id="KW-0808">Transferase</keyword>
<feature type="domain" description="N-acetyltransferase" evidence="1">
    <location>
        <begin position="20"/>
        <end position="154"/>
    </location>
</feature>
<evidence type="ECO:0000259" key="1">
    <source>
        <dbReference type="Pfam" id="PF13302"/>
    </source>
</evidence>
<comment type="caution">
    <text evidence="2">The sequence shown here is derived from an EMBL/GenBank/DDBJ whole genome shotgun (WGS) entry which is preliminary data.</text>
</comment>
<dbReference type="EC" id="2.3.-.-" evidence="2"/>
<protein>
    <submittedName>
        <fullName evidence="2">GNAT family N-acetyltransferase</fullName>
        <ecNumber evidence="2">2.3.-.-</ecNumber>
    </submittedName>
</protein>
<dbReference type="InterPro" id="IPR016181">
    <property type="entry name" value="Acyl_CoA_acyltransferase"/>
</dbReference>
<name>A0ABV7J1U0_9RHOB</name>
<dbReference type="Gene3D" id="3.40.630.30">
    <property type="match status" value="1"/>
</dbReference>
<keyword evidence="2" id="KW-0012">Acyltransferase</keyword>
<dbReference type="GO" id="GO:0016746">
    <property type="term" value="F:acyltransferase activity"/>
    <property type="evidence" value="ECO:0007669"/>
    <property type="project" value="UniProtKB-KW"/>
</dbReference>
<dbReference type="InterPro" id="IPR000182">
    <property type="entry name" value="GNAT_dom"/>
</dbReference>
<dbReference type="PANTHER" id="PTHR43792">
    <property type="entry name" value="GNAT FAMILY, PUTATIVE (AFU_ORTHOLOGUE AFUA_3G00765)-RELATED-RELATED"/>
    <property type="match status" value="1"/>
</dbReference>
<dbReference type="InterPro" id="IPR051531">
    <property type="entry name" value="N-acetyltransferase"/>
</dbReference>
<evidence type="ECO:0000313" key="3">
    <source>
        <dbReference type="Proteomes" id="UP001595547"/>
    </source>
</evidence>
<dbReference type="EMBL" id="JBHRTO010000001">
    <property type="protein sequence ID" value="MFC3181803.1"/>
    <property type="molecule type" value="Genomic_DNA"/>
</dbReference>
<dbReference type="RefSeq" id="WP_380073389.1">
    <property type="nucleotide sequence ID" value="NZ_JBHRTO010000001.1"/>
</dbReference>
<dbReference type="Proteomes" id="UP001595547">
    <property type="component" value="Unassembled WGS sequence"/>
</dbReference>
<gene>
    <name evidence="2" type="ORF">ACFOGH_12435</name>
</gene>
<keyword evidence="3" id="KW-1185">Reference proteome</keyword>
<accession>A0ABV7J1U0</accession>
<proteinExistence type="predicted"/>
<evidence type="ECO:0000313" key="2">
    <source>
        <dbReference type="EMBL" id="MFC3181803.1"/>
    </source>
</evidence>
<sequence length="184" mass="20335">MITRPQHITHPTAPTLETERLRLRMPRYEDFAHRQAFYASDRAVWEGGPFTAEQAWRIFASEVAQWPLMGFGPFSVDDRSSGEYLGEVGIYQPLGYPEPELGWYVVDKAEGKGIAAEGARGVMVWAHETFGWDHLDNYIDPGNARSIALGLRLGGVQVTAPGADPTDVVIRHDLTSIVQIGGLA</sequence>
<dbReference type="SUPFAM" id="SSF55729">
    <property type="entry name" value="Acyl-CoA N-acyltransferases (Nat)"/>
    <property type="match status" value="1"/>
</dbReference>
<organism evidence="2 3">
    <name type="scientific">Cypionkella sinensis</name>
    <dbReference type="NCBI Taxonomy" id="1756043"/>
    <lineage>
        <taxon>Bacteria</taxon>
        <taxon>Pseudomonadati</taxon>
        <taxon>Pseudomonadota</taxon>
        <taxon>Alphaproteobacteria</taxon>
        <taxon>Rhodobacterales</taxon>
        <taxon>Paracoccaceae</taxon>
        <taxon>Cypionkella</taxon>
    </lineage>
</organism>
<reference evidence="3" key="1">
    <citation type="journal article" date="2019" name="Int. J. Syst. Evol. Microbiol.">
        <title>The Global Catalogue of Microorganisms (GCM) 10K type strain sequencing project: providing services to taxonomists for standard genome sequencing and annotation.</title>
        <authorList>
            <consortium name="The Broad Institute Genomics Platform"/>
            <consortium name="The Broad Institute Genome Sequencing Center for Infectious Disease"/>
            <person name="Wu L."/>
            <person name="Ma J."/>
        </authorList>
    </citation>
    <scope>NUCLEOTIDE SEQUENCE [LARGE SCALE GENOMIC DNA]</scope>
    <source>
        <strain evidence="3">KCTC 52039</strain>
    </source>
</reference>
<dbReference type="PANTHER" id="PTHR43792:SF16">
    <property type="entry name" value="N-ACETYLTRANSFERASE DOMAIN-CONTAINING PROTEIN"/>
    <property type="match status" value="1"/>
</dbReference>
<dbReference type="Pfam" id="PF13302">
    <property type="entry name" value="Acetyltransf_3"/>
    <property type="match status" value="1"/>
</dbReference>